<dbReference type="Proteomes" id="UP000218231">
    <property type="component" value="Unassembled WGS sequence"/>
</dbReference>
<dbReference type="AlphaFoldDB" id="A0A2A2JKY3"/>
<name>A0A2A2JKY3_9BILA</name>
<protein>
    <submittedName>
        <fullName evidence="1">Uncharacterized protein</fullName>
    </submittedName>
</protein>
<dbReference type="EMBL" id="LIAE01010374">
    <property type="protein sequence ID" value="PAV62353.1"/>
    <property type="molecule type" value="Genomic_DNA"/>
</dbReference>
<gene>
    <name evidence="1" type="ORF">WR25_16741</name>
</gene>
<accession>A0A2A2JKY3</accession>
<evidence type="ECO:0000313" key="1">
    <source>
        <dbReference type="EMBL" id="PAV62353.1"/>
    </source>
</evidence>
<evidence type="ECO:0000313" key="2">
    <source>
        <dbReference type="Proteomes" id="UP000218231"/>
    </source>
</evidence>
<organism evidence="1 2">
    <name type="scientific">Diploscapter pachys</name>
    <dbReference type="NCBI Taxonomy" id="2018661"/>
    <lineage>
        <taxon>Eukaryota</taxon>
        <taxon>Metazoa</taxon>
        <taxon>Ecdysozoa</taxon>
        <taxon>Nematoda</taxon>
        <taxon>Chromadorea</taxon>
        <taxon>Rhabditida</taxon>
        <taxon>Rhabditina</taxon>
        <taxon>Rhabditomorpha</taxon>
        <taxon>Rhabditoidea</taxon>
        <taxon>Rhabditidae</taxon>
        <taxon>Diploscapter</taxon>
    </lineage>
</organism>
<keyword evidence="2" id="KW-1185">Reference proteome</keyword>
<reference evidence="1 2" key="1">
    <citation type="journal article" date="2017" name="Curr. Biol.">
        <title>Genome architecture and evolution of a unichromosomal asexual nematode.</title>
        <authorList>
            <person name="Fradin H."/>
            <person name="Zegar C."/>
            <person name="Gutwein M."/>
            <person name="Lucas J."/>
            <person name="Kovtun M."/>
            <person name="Corcoran D."/>
            <person name="Baugh L.R."/>
            <person name="Kiontke K."/>
            <person name="Gunsalus K."/>
            <person name="Fitch D.H."/>
            <person name="Piano F."/>
        </authorList>
    </citation>
    <scope>NUCLEOTIDE SEQUENCE [LARGE SCALE GENOMIC DNA]</scope>
    <source>
        <strain evidence="1">PF1309</strain>
    </source>
</reference>
<sequence length="204" mass="22229">MGLGSAVPALELRSPLCKSKWESPTCEGLSESGSKGSNLGLFQIRIDDDRDLPGGSARIGTHHRFGHQVRLPPRVVAYRKNLLIDGFIAGCLAGMIEGGVRSHWELRHSGWHRQRHAEVLQITNVSLSLEALVEVPRPGNWLVGCGEESASTESRPVVEEVGWSEIWPVVRSELIEVGVAVGWGEGPPLRSLMSKLQSPKSGIF</sequence>
<proteinExistence type="predicted"/>
<comment type="caution">
    <text evidence="1">The sequence shown here is derived from an EMBL/GenBank/DDBJ whole genome shotgun (WGS) entry which is preliminary data.</text>
</comment>